<comment type="caution">
    <text evidence="2">The sequence shown here is derived from an EMBL/GenBank/DDBJ whole genome shotgun (WGS) entry which is preliminary data.</text>
</comment>
<dbReference type="SUPFAM" id="SSF63825">
    <property type="entry name" value="YWTD domain"/>
    <property type="match status" value="1"/>
</dbReference>
<dbReference type="Proteomes" id="UP000036987">
    <property type="component" value="Unassembled WGS sequence"/>
</dbReference>
<proteinExistence type="predicted"/>
<evidence type="ECO:0000313" key="2">
    <source>
        <dbReference type="EMBL" id="KMZ68745.1"/>
    </source>
</evidence>
<feature type="chain" id="PRO_5005527661" evidence="1">
    <location>
        <begin position="25"/>
        <end position="280"/>
    </location>
</feature>
<dbReference type="InterPro" id="IPR007788">
    <property type="entry name" value="QCT"/>
</dbReference>
<evidence type="ECO:0000256" key="1">
    <source>
        <dbReference type="SAM" id="SignalP"/>
    </source>
</evidence>
<protein>
    <submittedName>
        <fullName evidence="2">Glutaminyl-peptide cyclotransferase</fullName>
    </submittedName>
</protein>
<organism evidence="2 3">
    <name type="scientific">Zostera marina</name>
    <name type="common">Eelgrass</name>
    <dbReference type="NCBI Taxonomy" id="29655"/>
    <lineage>
        <taxon>Eukaryota</taxon>
        <taxon>Viridiplantae</taxon>
        <taxon>Streptophyta</taxon>
        <taxon>Embryophyta</taxon>
        <taxon>Tracheophyta</taxon>
        <taxon>Spermatophyta</taxon>
        <taxon>Magnoliopsida</taxon>
        <taxon>Liliopsida</taxon>
        <taxon>Zosteraceae</taxon>
        <taxon>Zostera</taxon>
    </lineage>
</organism>
<dbReference type="OrthoDB" id="409395at2759"/>
<accession>A0A0K9PKI2</accession>
<keyword evidence="1" id="KW-0732">Signal</keyword>
<keyword evidence="3" id="KW-1185">Reference proteome</keyword>
<feature type="signal peptide" evidence="1">
    <location>
        <begin position="1"/>
        <end position="24"/>
    </location>
</feature>
<dbReference type="PANTHER" id="PTHR31270">
    <property type="entry name" value="GLUTAMINYL-PEPTIDE CYCLOTRANSFERASE"/>
    <property type="match status" value="1"/>
</dbReference>
<dbReference type="PANTHER" id="PTHR31270:SF1">
    <property type="entry name" value="GLUTAMINYL-PEPTIDE CYCLOTRANSFERASE"/>
    <property type="match status" value="1"/>
</dbReference>
<reference evidence="3" key="1">
    <citation type="journal article" date="2016" name="Nature">
        <title>The genome of the seagrass Zostera marina reveals angiosperm adaptation to the sea.</title>
        <authorList>
            <person name="Olsen J.L."/>
            <person name="Rouze P."/>
            <person name="Verhelst B."/>
            <person name="Lin Y.-C."/>
            <person name="Bayer T."/>
            <person name="Collen J."/>
            <person name="Dattolo E."/>
            <person name="De Paoli E."/>
            <person name="Dittami S."/>
            <person name="Maumus F."/>
            <person name="Michel G."/>
            <person name="Kersting A."/>
            <person name="Lauritano C."/>
            <person name="Lohaus R."/>
            <person name="Toepel M."/>
            <person name="Tonon T."/>
            <person name="Vanneste K."/>
            <person name="Amirebrahimi M."/>
            <person name="Brakel J."/>
            <person name="Bostroem C."/>
            <person name="Chovatia M."/>
            <person name="Grimwood J."/>
            <person name="Jenkins J.W."/>
            <person name="Jueterbock A."/>
            <person name="Mraz A."/>
            <person name="Stam W.T."/>
            <person name="Tice H."/>
            <person name="Bornberg-Bauer E."/>
            <person name="Green P.J."/>
            <person name="Pearson G.A."/>
            <person name="Procaccini G."/>
            <person name="Duarte C.M."/>
            <person name="Schmutz J."/>
            <person name="Reusch T.B.H."/>
            <person name="Van de Peer Y."/>
        </authorList>
    </citation>
    <scope>NUCLEOTIDE SEQUENCE [LARGE SCALE GENOMIC DNA]</scope>
    <source>
        <strain evidence="3">cv. Finnish</strain>
    </source>
</reference>
<sequence>MVSVLVVFVVSLVWIFSVSNDVVATQIYTIDVVNEYHHDPGAFSQGLIYAGNDTLYESTGLYKKSSVRKVHLQTGKIEVFHKMGDSWFGEGMTLLGDRLFQVTWLNKKGYIYDQNNLSQIGSFQHQMKDGWGLATDGKVLFGSDGTSSLYAINPVNFEVIKRVTVKYEDREVHYLNELEYINGEVWANVWVTDCIARISPKDGRVLSWVFLPQLRQHLLTSGHTKIDVLNGIAWDEENKRIFVTGKLWPKLYEIKLRPITEQLNKNTMDMCSPPKIIHRM</sequence>
<dbReference type="AlphaFoldDB" id="A0A0K9PKI2"/>
<dbReference type="EMBL" id="LFYR01000811">
    <property type="protein sequence ID" value="KMZ68745.1"/>
    <property type="molecule type" value="Genomic_DNA"/>
</dbReference>
<dbReference type="STRING" id="29655.A0A0K9PKI2"/>
<evidence type="ECO:0000313" key="3">
    <source>
        <dbReference type="Proteomes" id="UP000036987"/>
    </source>
</evidence>
<dbReference type="Pfam" id="PF05096">
    <property type="entry name" value="Glu_cyclase_2"/>
    <property type="match status" value="1"/>
</dbReference>
<dbReference type="OMA" id="NDKLFQV"/>
<gene>
    <name evidence="2" type="ORF">ZOSMA_22G00320</name>
</gene>
<name>A0A0K9PKI2_ZOSMR</name>
<keyword evidence="2" id="KW-0808">Transferase</keyword>
<dbReference type="GO" id="GO:0016603">
    <property type="term" value="F:glutaminyl-peptide cyclotransferase activity"/>
    <property type="evidence" value="ECO:0000318"/>
    <property type="project" value="GO_Central"/>
</dbReference>